<sequence>MGTERILRITSSFVNGFSYLLNRLLQKSPNILFLAPFMDNYARQRQLPPFFCTKSRRASCAASSSSVAKTMRNLLA</sequence>
<evidence type="ECO:0000313" key="2">
    <source>
        <dbReference type="Proteomes" id="UP000240382"/>
    </source>
</evidence>
<organism evidence="1 2">
    <name type="scientific">Escherichia albertii</name>
    <dbReference type="NCBI Taxonomy" id="208962"/>
    <lineage>
        <taxon>Bacteria</taxon>
        <taxon>Pseudomonadati</taxon>
        <taxon>Pseudomonadota</taxon>
        <taxon>Gammaproteobacteria</taxon>
        <taxon>Enterobacterales</taxon>
        <taxon>Enterobacteriaceae</taxon>
        <taxon>Escherichia</taxon>
    </lineage>
</organism>
<dbReference type="Proteomes" id="UP000240382">
    <property type="component" value="Unassembled WGS sequence"/>
</dbReference>
<reference evidence="1 2" key="1">
    <citation type="submission" date="2018-03" db="EMBL/GenBank/DDBJ databases">
        <title>Whole Genome Sequencing of Escherichia coli isolates from wildlife.</title>
        <authorList>
            <person name="Whitehouse C.A."/>
            <person name="Lacher D.W."/>
            <person name="Mammel M.K."/>
            <person name="Barnaba T."/>
            <person name="Lorch J.M."/>
        </authorList>
    </citation>
    <scope>NUCLEOTIDE SEQUENCE [LARGE SCALE GENOMIC DNA]</scope>
    <source>
        <strain evidence="1 2">20507-2</strain>
    </source>
</reference>
<comment type="caution">
    <text evidence="1">The sequence shown here is derived from an EMBL/GenBank/DDBJ whole genome shotgun (WGS) entry which is preliminary data.</text>
</comment>
<accession>A0ABX5HD48</accession>
<dbReference type="EMBL" id="PYQT01000039">
    <property type="protein sequence ID" value="PSY38981.1"/>
    <property type="molecule type" value="Genomic_DNA"/>
</dbReference>
<gene>
    <name evidence="1" type="ORF">C7B09_22420</name>
</gene>
<protein>
    <submittedName>
        <fullName evidence="1">Uncharacterized protein</fullName>
    </submittedName>
</protein>
<name>A0ABX5HD48_ESCAL</name>
<proteinExistence type="predicted"/>
<evidence type="ECO:0000313" key="1">
    <source>
        <dbReference type="EMBL" id="PSY38981.1"/>
    </source>
</evidence>
<keyword evidence="2" id="KW-1185">Reference proteome</keyword>